<proteinExistence type="predicted"/>
<organism evidence="1 2">
    <name type="scientific">Neoasaia chiangmaiensis</name>
    <dbReference type="NCBI Taxonomy" id="320497"/>
    <lineage>
        <taxon>Bacteria</taxon>
        <taxon>Pseudomonadati</taxon>
        <taxon>Pseudomonadota</taxon>
        <taxon>Alphaproteobacteria</taxon>
        <taxon>Acetobacterales</taxon>
        <taxon>Acetobacteraceae</taxon>
        <taxon>Neoasaia</taxon>
    </lineage>
</organism>
<evidence type="ECO:0000313" key="2">
    <source>
        <dbReference type="Proteomes" id="UP000188604"/>
    </source>
</evidence>
<evidence type="ECO:0008006" key="3">
    <source>
        <dbReference type="Google" id="ProtNLM"/>
    </source>
</evidence>
<dbReference type="KEGG" id="nch:A0U93_09950"/>
<dbReference type="STRING" id="320497.A0U93_09950"/>
<dbReference type="EMBL" id="CP014691">
    <property type="protein sequence ID" value="AQS88212.1"/>
    <property type="molecule type" value="Genomic_DNA"/>
</dbReference>
<keyword evidence="2" id="KW-1185">Reference proteome</keyword>
<gene>
    <name evidence="1" type="ORF">A0U93_09950</name>
</gene>
<reference evidence="1 2" key="1">
    <citation type="submission" date="2016-03" db="EMBL/GenBank/DDBJ databases">
        <title>Acetic acid bacteria sequencing.</title>
        <authorList>
            <person name="Brandt J."/>
            <person name="Jakob F."/>
            <person name="Vogel R.F."/>
        </authorList>
    </citation>
    <scope>NUCLEOTIDE SEQUENCE [LARGE SCALE GENOMIC DNA]</scope>
    <source>
        <strain evidence="1 2">NBRC 101099</strain>
    </source>
</reference>
<dbReference type="AlphaFoldDB" id="A0A1U9KR61"/>
<name>A0A1U9KR61_9PROT</name>
<dbReference type="Proteomes" id="UP000188604">
    <property type="component" value="Chromosome"/>
</dbReference>
<evidence type="ECO:0000313" key="1">
    <source>
        <dbReference type="EMBL" id="AQS88212.1"/>
    </source>
</evidence>
<accession>A0A1U9KR61</accession>
<sequence length="76" mass="8155">MLAVVAILLSVRPLLRRVNALRSSGLNGAINVQGALNLDRNRRLMLIDCDGARALVLIGGTRDIVLPWPPGEKSSP</sequence>
<protein>
    <recommendedName>
        <fullName evidence="3">Flagellar biosynthesis protein FliO</fullName>
    </recommendedName>
</protein>